<dbReference type="AlphaFoldDB" id="C5FBM1"/>
<name>C5FBM1_ARTOC</name>
<dbReference type="OrthoDB" id="4173645at2759"/>
<dbReference type="EMBL" id="DS995701">
    <property type="protein sequence ID" value="EEQ27205.1"/>
    <property type="molecule type" value="Genomic_DNA"/>
</dbReference>
<evidence type="ECO:0000256" key="1">
    <source>
        <dbReference type="SAM" id="MobiDB-lite"/>
    </source>
</evidence>
<dbReference type="Proteomes" id="UP000002035">
    <property type="component" value="Unassembled WGS sequence"/>
</dbReference>
<dbReference type="HOGENOM" id="CLU_1008980_0_0_1"/>
<feature type="compositionally biased region" description="Low complexity" evidence="1">
    <location>
        <begin position="190"/>
        <end position="199"/>
    </location>
</feature>
<dbReference type="RefSeq" id="XP_002849989.1">
    <property type="nucleotide sequence ID" value="XM_002849943.1"/>
</dbReference>
<feature type="compositionally biased region" description="Acidic residues" evidence="1">
    <location>
        <begin position="133"/>
        <end position="148"/>
    </location>
</feature>
<dbReference type="eggNOG" id="ENOG502T3A1">
    <property type="taxonomic scope" value="Eukaryota"/>
</dbReference>
<reference evidence="3" key="1">
    <citation type="journal article" date="2012" name="MBio">
        <title>Comparative genome analysis of Trichophyton rubrum and related dermatophytes reveals candidate genes involved in infection.</title>
        <authorList>
            <person name="Martinez D.A."/>
            <person name="Oliver B.G."/>
            <person name="Graeser Y."/>
            <person name="Goldberg J.M."/>
            <person name="Li W."/>
            <person name="Martinez-Rossi N.M."/>
            <person name="Monod M."/>
            <person name="Shelest E."/>
            <person name="Barton R.C."/>
            <person name="Birch E."/>
            <person name="Brakhage A.A."/>
            <person name="Chen Z."/>
            <person name="Gurr S.J."/>
            <person name="Heiman D."/>
            <person name="Heitman J."/>
            <person name="Kosti I."/>
            <person name="Rossi A."/>
            <person name="Saif S."/>
            <person name="Samalova M."/>
            <person name="Saunders C.W."/>
            <person name="Shea T."/>
            <person name="Summerbell R.C."/>
            <person name="Xu J."/>
            <person name="Young S."/>
            <person name="Zeng Q."/>
            <person name="Birren B.W."/>
            <person name="Cuomo C.A."/>
            <person name="White T.C."/>
        </authorList>
    </citation>
    <scope>NUCLEOTIDE SEQUENCE [LARGE SCALE GENOMIC DNA]</scope>
    <source>
        <strain evidence="3">ATCC MYA-4605 / CBS 113480</strain>
    </source>
</reference>
<evidence type="ECO:0000313" key="3">
    <source>
        <dbReference type="Proteomes" id="UP000002035"/>
    </source>
</evidence>
<dbReference type="OMA" id="RTHDYAC"/>
<feature type="compositionally biased region" description="Pro residues" evidence="1">
    <location>
        <begin position="200"/>
        <end position="209"/>
    </location>
</feature>
<evidence type="ECO:0000313" key="2">
    <source>
        <dbReference type="EMBL" id="EEQ27205.1"/>
    </source>
</evidence>
<feature type="region of interest" description="Disordered" evidence="1">
    <location>
        <begin position="118"/>
        <end position="157"/>
    </location>
</feature>
<dbReference type="GeneID" id="9223443"/>
<organism evidence="2 3">
    <name type="scientific">Arthroderma otae (strain ATCC MYA-4605 / CBS 113480)</name>
    <name type="common">Microsporum canis</name>
    <dbReference type="NCBI Taxonomy" id="554155"/>
    <lineage>
        <taxon>Eukaryota</taxon>
        <taxon>Fungi</taxon>
        <taxon>Dikarya</taxon>
        <taxon>Ascomycota</taxon>
        <taxon>Pezizomycotina</taxon>
        <taxon>Eurotiomycetes</taxon>
        <taxon>Eurotiomycetidae</taxon>
        <taxon>Onygenales</taxon>
        <taxon>Arthrodermataceae</taxon>
        <taxon>Microsporum</taxon>
    </lineage>
</organism>
<protein>
    <submittedName>
        <fullName evidence="2">Uncharacterized protein</fullName>
    </submittedName>
</protein>
<feature type="compositionally biased region" description="Basic and acidic residues" evidence="1">
    <location>
        <begin position="172"/>
        <end position="184"/>
    </location>
</feature>
<dbReference type="VEuPathDB" id="FungiDB:MCYG_00093"/>
<proteinExistence type="predicted"/>
<gene>
    <name evidence="2" type="ORF">MCYG_00093</name>
</gene>
<feature type="region of interest" description="Disordered" evidence="1">
    <location>
        <begin position="172"/>
        <end position="214"/>
    </location>
</feature>
<accession>C5FBM1</accession>
<keyword evidence="3" id="KW-1185">Reference proteome</keyword>
<sequence length="245" mass="27709">MRTKRRSSPVVQVKPKRKKTNHLPDGKRIQQSKRLNNRPEFHLTTEVLQTLNSSNNIPRPRIKGKIQLKLQDASDYLTTCRPEELHEIRQIASQGGFDLSGLKTALRDGTHSYVFIGHPAEDGGYLSNYREDEAMDGDDENGDDDDDNEEKKEESEVVQLVEWAVKRANRCNVEHSADTSDGGRRSAVKPRSPSPSLGGPRPPMYFPEPPHLDMDDKEQIKTALKETGCIMKALLDRLEVLEKKA</sequence>
<feature type="region of interest" description="Disordered" evidence="1">
    <location>
        <begin position="1"/>
        <end position="37"/>
    </location>
</feature>